<dbReference type="EMBL" id="JACMRX010000002">
    <property type="protein sequence ID" value="KAF7995802.1"/>
    <property type="molecule type" value="Genomic_DNA"/>
</dbReference>
<dbReference type="OrthoDB" id="1880105at2759"/>
<evidence type="ECO:0000256" key="7">
    <source>
        <dbReference type="SAM" id="MobiDB-lite"/>
    </source>
</evidence>
<organism evidence="9 10">
    <name type="scientific">Aphidius gifuensis</name>
    <name type="common">Parasitoid wasp</name>
    <dbReference type="NCBI Taxonomy" id="684658"/>
    <lineage>
        <taxon>Eukaryota</taxon>
        <taxon>Metazoa</taxon>
        <taxon>Ecdysozoa</taxon>
        <taxon>Arthropoda</taxon>
        <taxon>Hexapoda</taxon>
        <taxon>Insecta</taxon>
        <taxon>Pterygota</taxon>
        <taxon>Neoptera</taxon>
        <taxon>Endopterygota</taxon>
        <taxon>Hymenoptera</taxon>
        <taxon>Apocrita</taxon>
        <taxon>Ichneumonoidea</taxon>
        <taxon>Braconidae</taxon>
        <taxon>Aphidiinae</taxon>
        <taxon>Aphidius</taxon>
    </lineage>
</organism>
<name>A0A834Y1B6_APHGI</name>
<dbReference type="PANTHER" id="PTHR14274">
    <property type="entry name" value="SMALL INTEGRAL MEMBRANE PROTEIN 8"/>
    <property type="match status" value="1"/>
</dbReference>
<reference evidence="9 10" key="1">
    <citation type="submission" date="2020-08" db="EMBL/GenBank/DDBJ databases">
        <title>Aphidius gifuensis genome sequencing and assembly.</title>
        <authorList>
            <person name="Du Z."/>
        </authorList>
    </citation>
    <scope>NUCLEOTIDE SEQUENCE [LARGE SCALE GENOMIC DNA]</scope>
    <source>
        <strain evidence="9">YNYX2018</strain>
        <tissue evidence="9">Adults</tissue>
    </source>
</reference>
<evidence type="ECO:0000256" key="4">
    <source>
        <dbReference type="ARBA" id="ARBA00022692"/>
    </source>
</evidence>
<keyword evidence="10" id="KW-1185">Reference proteome</keyword>
<evidence type="ECO:0000256" key="8">
    <source>
        <dbReference type="SAM" id="Phobius"/>
    </source>
</evidence>
<dbReference type="Proteomes" id="UP000639338">
    <property type="component" value="Unassembled WGS sequence"/>
</dbReference>
<feature type="transmembrane region" description="Helical" evidence="8">
    <location>
        <begin position="44"/>
        <end position="63"/>
    </location>
</feature>
<dbReference type="GO" id="GO:0016020">
    <property type="term" value="C:membrane"/>
    <property type="evidence" value="ECO:0007669"/>
    <property type="project" value="UniProtKB-SubCell"/>
</dbReference>
<evidence type="ECO:0000256" key="6">
    <source>
        <dbReference type="ARBA" id="ARBA00023136"/>
    </source>
</evidence>
<comment type="subcellular location">
    <subcellularLocation>
        <location evidence="1">Membrane</location>
        <topology evidence="1">Single-pass membrane protein</topology>
    </subcellularLocation>
</comment>
<protein>
    <recommendedName>
        <fullName evidence="3">Small integral membrane protein 8</fullName>
    </recommendedName>
</protein>
<dbReference type="PANTHER" id="PTHR14274:SF1">
    <property type="entry name" value="SMALL INTEGRAL MEMBRANE PROTEIN 8"/>
    <property type="match status" value="1"/>
</dbReference>
<comment type="similarity">
    <text evidence="2">Belongs to the SMIM8 family.</text>
</comment>
<comment type="caution">
    <text evidence="9">The sequence shown here is derived from an EMBL/GenBank/DDBJ whole genome shotgun (WGS) entry which is preliminary data.</text>
</comment>
<accession>A0A834Y1B6</accession>
<evidence type="ECO:0000313" key="10">
    <source>
        <dbReference type="Proteomes" id="UP000639338"/>
    </source>
</evidence>
<proteinExistence type="inferred from homology"/>
<keyword evidence="5 8" id="KW-1133">Transmembrane helix</keyword>
<feature type="region of interest" description="Disordered" evidence="7">
    <location>
        <begin position="1"/>
        <end position="23"/>
    </location>
</feature>
<gene>
    <name evidence="9" type="ORF">HCN44_006909</name>
</gene>
<keyword evidence="6 8" id="KW-0472">Membrane</keyword>
<dbReference type="Pfam" id="PF14937">
    <property type="entry name" value="DUF4500"/>
    <property type="match status" value="1"/>
</dbReference>
<dbReference type="AlphaFoldDB" id="A0A834Y1B6"/>
<evidence type="ECO:0000256" key="2">
    <source>
        <dbReference type="ARBA" id="ARBA00009328"/>
    </source>
</evidence>
<sequence length="94" mass="10538">MADETVKQTTAKPAEPAPGDGLRSLKSTTLFRAINYELYIKPNLWVMGLGLISIVGCSGYILYMRSKYENSGHYVAIEADGKQSYKKKVSKWEM</sequence>
<evidence type="ECO:0000313" key="9">
    <source>
        <dbReference type="EMBL" id="KAF7995802.1"/>
    </source>
</evidence>
<evidence type="ECO:0000256" key="5">
    <source>
        <dbReference type="ARBA" id="ARBA00022989"/>
    </source>
</evidence>
<dbReference type="InterPro" id="IPR026686">
    <property type="entry name" value="UPF0708"/>
</dbReference>
<evidence type="ECO:0000256" key="3">
    <source>
        <dbReference type="ARBA" id="ARBA00014451"/>
    </source>
</evidence>
<evidence type="ECO:0000256" key="1">
    <source>
        <dbReference type="ARBA" id="ARBA00004167"/>
    </source>
</evidence>
<keyword evidence="4 8" id="KW-0812">Transmembrane</keyword>